<dbReference type="InterPro" id="IPR013656">
    <property type="entry name" value="PAS_4"/>
</dbReference>
<accession>A0A832M4P0</accession>
<gene>
    <name evidence="2" type="ORF">ENR47_14475</name>
</gene>
<dbReference type="Pfam" id="PF08448">
    <property type="entry name" value="PAS_4"/>
    <property type="match status" value="1"/>
</dbReference>
<feature type="domain" description="PAS fold-4" evidence="1">
    <location>
        <begin position="4"/>
        <end position="59"/>
    </location>
</feature>
<proteinExistence type="predicted"/>
<organism evidence="2">
    <name type="scientific">Oscillatoriales cyanobacterium SpSt-402</name>
    <dbReference type="NCBI Taxonomy" id="2282168"/>
    <lineage>
        <taxon>Bacteria</taxon>
        <taxon>Bacillati</taxon>
        <taxon>Cyanobacteriota</taxon>
        <taxon>Cyanophyceae</taxon>
        <taxon>Oscillatoriophycideae</taxon>
        <taxon>Oscillatoriales</taxon>
    </lineage>
</organism>
<protein>
    <recommendedName>
        <fullName evidence="1">PAS fold-4 domain-containing protein</fullName>
    </recommendedName>
</protein>
<name>A0A832M4P0_9CYAN</name>
<evidence type="ECO:0000259" key="1">
    <source>
        <dbReference type="Pfam" id="PF08448"/>
    </source>
</evidence>
<reference evidence="2" key="1">
    <citation type="journal article" date="2020" name="mSystems">
        <title>Genome- and Community-Level Interaction Insights into Carbon Utilization and Element Cycling Functions of Hydrothermarchaeota in Hydrothermal Sediment.</title>
        <authorList>
            <person name="Zhou Z."/>
            <person name="Liu Y."/>
            <person name="Xu W."/>
            <person name="Pan J."/>
            <person name="Luo Z.H."/>
            <person name="Li M."/>
        </authorList>
    </citation>
    <scope>NUCLEOTIDE SEQUENCE [LARGE SCALE GENOMIC DNA]</scope>
    <source>
        <strain evidence="2">SpSt-402</strain>
    </source>
</reference>
<comment type="caution">
    <text evidence="2">The sequence shown here is derived from an EMBL/GenBank/DDBJ whole genome shotgun (WGS) entry which is preliminary data.</text>
</comment>
<dbReference type="AlphaFoldDB" id="A0A832M4P0"/>
<dbReference type="EMBL" id="DSRD01000895">
    <property type="protein sequence ID" value="HGW95464.1"/>
    <property type="molecule type" value="Genomic_DNA"/>
</dbReference>
<dbReference type="Gene3D" id="3.30.450.20">
    <property type="entry name" value="PAS domain"/>
    <property type="match status" value="1"/>
</dbReference>
<dbReference type="InterPro" id="IPR035965">
    <property type="entry name" value="PAS-like_dom_sf"/>
</dbReference>
<evidence type="ECO:0000313" key="2">
    <source>
        <dbReference type="EMBL" id="HGW95464.1"/>
    </source>
</evidence>
<sequence length="73" mass="8401">MAILDDCPTVIYVKDLKVRLTRVSRGFERQFRLSRNQILGKSSYELFPQEIADSHAENDQGDGMTFIIEIPVK</sequence>
<dbReference type="SUPFAM" id="SSF55785">
    <property type="entry name" value="PYP-like sensor domain (PAS domain)"/>
    <property type="match status" value="1"/>
</dbReference>